<proteinExistence type="predicted"/>
<keyword evidence="8 14" id="KW-1133">Transmembrane helix</keyword>
<feature type="domain" description="Cadherin" evidence="16">
    <location>
        <begin position="1090"/>
        <end position="1195"/>
    </location>
</feature>
<dbReference type="PROSITE" id="PS50268">
    <property type="entry name" value="CADHERIN_2"/>
    <property type="match status" value="18"/>
</dbReference>
<feature type="domain" description="Cadherin" evidence="16">
    <location>
        <begin position="984"/>
        <end position="1087"/>
    </location>
</feature>
<dbReference type="GO" id="GO:0005509">
    <property type="term" value="F:calcium ion binding"/>
    <property type="evidence" value="ECO:0007669"/>
    <property type="project" value="UniProtKB-UniRule"/>
</dbReference>
<evidence type="ECO:0000256" key="3">
    <source>
        <dbReference type="ARBA" id="ARBA00022692"/>
    </source>
</evidence>
<dbReference type="OrthoDB" id="6162546at2759"/>
<evidence type="ECO:0000256" key="14">
    <source>
        <dbReference type="SAM" id="Phobius"/>
    </source>
</evidence>
<dbReference type="GO" id="GO:0007156">
    <property type="term" value="P:homophilic cell adhesion via plasma membrane adhesion molecules"/>
    <property type="evidence" value="ECO:0007669"/>
    <property type="project" value="InterPro"/>
</dbReference>
<feature type="domain" description="Cadherin" evidence="16">
    <location>
        <begin position="678"/>
        <end position="771"/>
    </location>
</feature>
<evidence type="ECO:0000313" key="18">
    <source>
        <dbReference type="Proteomes" id="UP000838412"/>
    </source>
</evidence>
<dbReference type="PANTHER" id="PTHR24026">
    <property type="entry name" value="FAT ATYPICAL CADHERIN-RELATED"/>
    <property type="match status" value="1"/>
</dbReference>
<dbReference type="Gene3D" id="2.60.40.60">
    <property type="entry name" value="Cadherins"/>
    <property type="match status" value="18"/>
</dbReference>
<feature type="domain" description="Cadherin" evidence="16">
    <location>
        <begin position="772"/>
        <end position="880"/>
    </location>
</feature>
<dbReference type="InterPro" id="IPR015919">
    <property type="entry name" value="Cadherin-like_sf"/>
</dbReference>
<dbReference type="PANTHER" id="PTHR24026:SF126">
    <property type="entry name" value="PROTOCADHERIN FAT 4"/>
    <property type="match status" value="1"/>
</dbReference>
<dbReference type="SMART" id="SM00112">
    <property type="entry name" value="CA"/>
    <property type="match status" value="18"/>
</dbReference>
<evidence type="ECO:0000256" key="7">
    <source>
        <dbReference type="ARBA" id="ARBA00022889"/>
    </source>
</evidence>
<evidence type="ECO:0000256" key="4">
    <source>
        <dbReference type="ARBA" id="ARBA00022729"/>
    </source>
</evidence>
<keyword evidence="10" id="KW-1015">Disulfide bond</keyword>
<dbReference type="EMBL" id="OV696694">
    <property type="protein sequence ID" value="CAH1274520.1"/>
    <property type="molecule type" value="Genomic_DNA"/>
</dbReference>
<dbReference type="FunFam" id="2.60.40.60:FF:000039">
    <property type="entry name" value="FAT atypical cadherin 3"/>
    <property type="match status" value="1"/>
</dbReference>
<dbReference type="SUPFAM" id="SSF49313">
    <property type="entry name" value="Cadherin-like"/>
    <property type="match status" value="18"/>
</dbReference>
<keyword evidence="11" id="KW-0325">Glycoprotein</keyword>
<keyword evidence="7" id="KW-0130">Cell adhesion</keyword>
<feature type="domain" description="Cadherin" evidence="16">
    <location>
        <begin position="30"/>
        <end position="135"/>
    </location>
</feature>
<keyword evidence="18" id="KW-1185">Reference proteome</keyword>
<comment type="subcellular location">
    <subcellularLocation>
        <location evidence="1">Membrane</location>
        <topology evidence="1">Single-pass membrane protein</topology>
    </subcellularLocation>
</comment>
<keyword evidence="9 14" id="KW-0472">Membrane</keyword>
<accession>A0A8K0AFL4</accession>
<dbReference type="FunFam" id="2.60.40.60:FF:000181">
    <property type="entry name" value="Predicted protein"/>
    <property type="match status" value="1"/>
</dbReference>
<dbReference type="FunFam" id="2.60.40.60:FF:000033">
    <property type="entry name" value="FAT atypical cadherin 1"/>
    <property type="match status" value="1"/>
</dbReference>
<feature type="domain" description="Cadherin" evidence="16">
    <location>
        <begin position="343"/>
        <end position="449"/>
    </location>
</feature>
<evidence type="ECO:0000256" key="15">
    <source>
        <dbReference type="SAM" id="SignalP"/>
    </source>
</evidence>
<evidence type="ECO:0000259" key="16">
    <source>
        <dbReference type="PROSITE" id="PS50268"/>
    </source>
</evidence>
<feature type="transmembrane region" description="Helical" evidence="14">
    <location>
        <begin position="2074"/>
        <end position="2098"/>
    </location>
</feature>
<feature type="domain" description="Cadherin" evidence="16">
    <location>
        <begin position="249"/>
        <end position="346"/>
    </location>
</feature>
<dbReference type="Pfam" id="PF00028">
    <property type="entry name" value="Cadherin"/>
    <property type="match status" value="11"/>
</dbReference>
<feature type="domain" description="Cadherin" evidence="16">
    <location>
        <begin position="1860"/>
        <end position="1957"/>
    </location>
</feature>
<dbReference type="InterPro" id="IPR020894">
    <property type="entry name" value="Cadherin_CS"/>
</dbReference>
<feature type="signal peptide" evidence="15">
    <location>
        <begin position="1"/>
        <end position="25"/>
    </location>
</feature>
<dbReference type="InterPro" id="IPR002126">
    <property type="entry name" value="Cadherin-like_dom"/>
</dbReference>
<evidence type="ECO:0000256" key="12">
    <source>
        <dbReference type="PROSITE-ProRule" id="PRU00043"/>
    </source>
</evidence>
<dbReference type="CDD" id="cd11304">
    <property type="entry name" value="Cadherin_repeat"/>
    <property type="match status" value="18"/>
</dbReference>
<feature type="domain" description="Cadherin" evidence="16">
    <location>
        <begin position="1309"/>
        <end position="1412"/>
    </location>
</feature>
<organism evidence="17 18">
    <name type="scientific">Branchiostoma lanceolatum</name>
    <name type="common">Common lancelet</name>
    <name type="synonym">Amphioxus lanceolatum</name>
    <dbReference type="NCBI Taxonomy" id="7740"/>
    <lineage>
        <taxon>Eukaryota</taxon>
        <taxon>Metazoa</taxon>
        <taxon>Chordata</taxon>
        <taxon>Cephalochordata</taxon>
        <taxon>Leptocardii</taxon>
        <taxon>Amphioxiformes</taxon>
        <taxon>Branchiostomatidae</taxon>
        <taxon>Branchiostoma</taxon>
    </lineage>
</organism>
<reference evidence="17" key="1">
    <citation type="submission" date="2022-01" db="EMBL/GenBank/DDBJ databases">
        <authorList>
            <person name="Braso-Vives M."/>
        </authorList>
    </citation>
    <scope>NUCLEOTIDE SEQUENCE</scope>
</reference>
<evidence type="ECO:0000256" key="11">
    <source>
        <dbReference type="ARBA" id="ARBA00023180"/>
    </source>
</evidence>
<keyword evidence="4 15" id="KW-0732">Signal</keyword>
<keyword evidence="5" id="KW-0677">Repeat</keyword>
<evidence type="ECO:0000256" key="10">
    <source>
        <dbReference type="ARBA" id="ARBA00023157"/>
    </source>
</evidence>
<feature type="domain" description="Cadherin" evidence="16">
    <location>
        <begin position="1518"/>
        <end position="1623"/>
    </location>
</feature>
<feature type="domain" description="Cadherin" evidence="16">
    <location>
        <begin position="1196"/>
        <end position="1305"/>
    </location>
</feature>
<feature type="region of interest" description="Disordered" evidence="13">
    <location>
        <begin position="2201"/>
        <end position="2254"/>
    </location>
</feature>
<feature type="domain" description="Cadherin" evidence="16">
    <location>
        <begin position="1413"/>
        <end position="1517"/>
    </location>
</feature>
<feature type="domain" description="Cadherin" evidence="16">
    <location>
        <begin position="561"/>
        <end position="666"/>
    </location>
</feature>
<evidence type="ECO:0000256" key="8">
    <source>
        <dbReference type="ARBA" id="ARBA00022989"/>
    </source>
</evidence>
<keyword evidence="6 12" id="KW-0106">Calcium</keyword>
<dbReference type="FunFam" id="2.60.40.60:FF:000092">
    <property type="entry name" value="Protocadherin 8"/>
    <property type="match status" value="1"/>
</dbReference>
<keyword evidence="3 14" id="KW-0812">Transmembrane</keyword>
<feature type="domain" description="Cadherin" evidence="16">
    <location>
        <begin position="1620"/>
        <end position="1725"/>
    </location>
</feature>
<name>A0A8K0AFL4_BRALA</name>
<feature type="domain" description="Cadherin" evidence="16">
    <location>
        <begin position="136"/>
        <end position="238"/>
    </location>
</feature>
<protein>
    <submittedName>
        <fullName evidence="17">FAT4 protein</fullName>
    </submittedName>
</protein>
<evidence type="ECO:0000256" key="6">
    <source>
        <dbReference type="ARBA" id="ARBA00022837"/>
    </source>
</evidence>
<feature type="domain" description="Cadherin" evidence="16">
    <location>
        <begin position="879"/>
        <end position="983"/>
    </location>
</feature>
<evidence type="ECO:0000256" key="9">
    <source>
        <dbReference type="ARBA" id="ARBA00023136"/>
    </source>
</evidence>
<evidence type="ECO:0000256" key="1">
    <source>
        <dbReference type="ARBA" id="ARBA00004167"/>
    </source>
</evidence>
<evidence type="ECO:0000313" key="17">
    <source>
        <dbReference type="EMBL" id="CAH1274520.1"/>
    </source>
</evidence>
<feature type="domain" description="Cadherin" evidence="16">
    <location>
        <begin position="450"/>
        <end position="560"/>
    </location>
</feature>
<evidence type="ECO:0000256" key="2">
    <source>
        <dbReference type="ARBA" id="ARBA00022536"/>
    </source>
</evidence>
<sequence length="2254" mass="235451">MEGKRGIAFCAQLFLVCVLLQSTDAITSLSVTSQPYNVNENAGDGATVIPVADILDVGAGGGLAYSIPGLTPNDPFQILDTATGEVTLDLSTVTLDHEERDVFVLTLRADDPSDSTFATVDVTILIADVNEVPQFLSLPRTVRIQEITATGTVIYNLLNAAFDQDEGQSLTYTINPASTEFAISGTSVETLVALDYDTAPISYELVIEVADDGSPTALTATSTLTVSLVDVNDESPTFLAATCTGTANDDAAVGSAITLIGCTLTATDADSGDIVTYSLSGADSSYYAIDVSNPTGINVAQSLSGQAGTHTITVTAIDVAGNTGTLTVSVIVADTSDNVPICSPSVYFVSVVENTATGTSVATLTCTDADAGDTLAYTIRSGVDGTTPEFAMSATTIEMMETAVALDYDTLDSINYQYAVKVDVTDGTNTVTATVIIQVTGINDNTPAIAISPLIGTVSEDAAIGTTILAASAYTVSDADDGTDGALTYSLSVDNDGASKFDIVASTGVVVLIDSLDTETYPSYTLTVTVTDGGTNPSALSNTATHTLIVASVNDVAPSFAQSLYEDTILETATANSVVRTLAATEGGEGDTLTYSIVSGNTNNKFAIAGTNNDEIQLATTFDLTTDPMTYLLGVKVTDGGTPTELTATTTVRVDVTLVNSVTPAFSVFDPTSFIEAENTAAGTVITTYTATDTDYGSYGTITYSTTVSPTSDLFVYDGATGQLTLARMPDYETDDPQYEIIVTAADGGGLTTTSTLTVFITPQNDNTPYFDKGQYVAQIFESDTAGTVITTLSVADADLPGDNFTTTIFTGNSAGKFQLRTGTDTTTSPVVELATTIDLSTDPSSYTLVLQVTDSGAPALTGSATINVIVTDTNTAPTISDATFSINEDAGIGDTVGTVQATDPDSGTDGQLTYTTSVSPSAGDSLFVYDTSSGGIEVIGALDFETQTSYTMTIIVQDGAAASATASVTINIADVNDVAPSFDQTLYQVSINEDEATGTNVVTFVMTDVEGTGSITFDFVKGNGAGKFTLNSNSVQINSVINIDSPDLDDVHYTLVVKAMDGGVPELTSTATVEVEINPVNENPDFSALTTPFISQVQESDAIGSTIATLTAVDNDYGTQGELTYALGYVTAPTTQVLTLDPDTAVLKVATALDYETQDKVYTVRVTATDGGGVSALFTATVSIIDVNDNTPVFNPATYTTSVNEATTLVGDSVITVVATDADDAAFGTVGYVISAGNADGVFTISQTTGLITVQSTTLLDYETTTQYALTVLGTDGATGADQRTATVTVYVDVDPANEHDPVFTSPSSSPFAVTIAESAALGSQLYTVVATDQDSGSDGQIKFSITSGDLGKFNIDETTGVVYVADTLDKETLDTYSLAIRATDQGSTARTADVTLAVTVSDVNDNSPVCSPDVYTSTLAEDTSAGTLVAWVLCTDADIDATNNALTYSITAGNTEGKFEVNTAGIVTVATGQALDYETTTSYLLDVSVSDVSGVAVTAEVAVVVTGVNEFPPAFTATTYSATVVENQSTGTLVTSVAATDSDSGADGTISYNITSGNELNHFILDSSSGLISTAAVLDRETTASYTLVVTADDGGTTLDTATVLITVSDLNDNAPDCPTFYSVLVSDDALTNSIIETVVCTDTDISPNNVMSYSIVTGNTNSDFSIDSTGDVRVENTLDDAVTEFYTLEVWVTDGTQYTTVTYVYVQVQDASTTGLTFIPSNTYSFSVAENSAVGTAVGTVYAGVAGGQIAFSASPVVSTGGAVTFAISTATEHNGAQATTLFQISNSSSGAITILFPPDRETDDAVQFVVIASSAGPPALSAEATIFVDITDVNDNTPVFISSFYSGECGTTSDFGQAIVTINATDADEGTSGTVTYGESAEYPTLFELDTSTGNIRLVVDQTLATLNAYLMTMTGTDGGSPALSSQTTVRIDAYDPYTTLVDIELAMTEDEFWTKKDTFLSEMTTILRTQYATARCGLAYITRKDVSVITTNRRRLLTTQGEVVARVYGVRNDNADTAAGINNNKEFFTDSEMLSTITGSGLTITDSITVQDYDDGTTTTTWIQYPASIALVVLSCIFFVLMVALIIALVLWCRRKRNKGKISKKDSVKEKPEKQQRWSSPLITAVPVNNATKQPPPKRKADVVYVDRTDFDGEAVDDRTGREYYYNTKTGQRKWKDGLGNSAAVVVAAGKFKAPRNNVNAPKTTKTNRDSDVETIALDGSSFDGQARDPDTGRGYLFNSRTGDRKWKD</sequence>
<feature type="domain" description="Cadherin" evidence="16">
    <location>
        <begin position="1723"/>
        <end position="1844"/>
    </location>
</feature>
<dbReference type="Proteomes" id="UP000838412">
    <property type="component" value="Chromosome 9"/>
</dbReference>
<keyword evidence="2" id="KW-0245">EGF-like domain</keyword>
<evidence type="ECO:0000256" key="5">
    <source>
        <dbReference type="ARBA" id="ARBA00022737"/>
    </source>
</evidence>
<dbReference type="PROSITE" id="PS00232">
    <property type="entry name" value="CADHERIN_1"/>
    <property type="match status" value="4"/>
</dbReference>
<feature type="chain" id="PRO_5035448069" evidence="15">
    <location>
        <begin position="26"/>
        <end position="2254"/>
    </location>
</feature>
<dbReference type="GO" id="GO:0005886">
    <property type="term" value="C:plasma membrane"/>
    <property type="evidence" value="ECO:0007669"/>
    <property type="project" value="UniProtKB-SubCell"/>
</dbReference>
<gene>
    <name evidence="17" type="primary">FAT4</name>
    <name evidence="17" type="ORF">BLAG_LOCUS25517</name>
</gene>
<evidence type="ECO:0000256" key="13">
    <source>
        <dbReference type="SAM" id="MobiDB-lite"/>
    </source>
</evidence>
<dbReference type="PRINTS" id="PR00205">
    <property type="entry name" value="CADHERIN"/>
</dbReference>